<evidence type="ECO:0000313" key="3">
    <source>
        <dbReference type="Proteomes" id="UP000799118"/>
    </source>
</evidence>
<dbReference type="EMBL" id="ML769675">
    <property type="protein sequence ID" value="KAE9389974.1"/>
    <property type="molecule type" value="Genomic_DNA"/>
</dbReference>
<protein>
    <submittedName>
        <fullName evidence="2">Uncharacterized protein</fullName>
    </submittedName>
</protein>
<feature type="transmembrane region" description="Helical" evidence="1">
    <location>
        <begin position="92"/>
        <end position="113"/>
    </location>
</feature>
<dbReference type="Proteomes" id="UP000799118">
    <property type="component" value="Unassembled WGS sequence"/>
</dbReference>
<gene>
    <name evidence="2" type="ORF">BT96DRAFT_363713</name>
</gene>
<reference evidence="2" key="1">
    <citation type="journal article" date="2019" name="Environ. Microbiol.">
        <title>Fungal ecological strategies reflected in gene transcription - a case study of two litter decomposers.</title>
        <authorList>
            <person name="Barbi F."/>
            <person name="Kohler A."/>
            <person name="Barry K."/>
            <person name="Baskaran P."/>
            <person name="Daum C."/>
            <person name="Fauchery L."/>
            <person name="Ihrmark K."/>
            <person name="Kuo A."/>
            <person name="LaButti K."/>
            <person name="Lipzen A."/>
            <person name="Morin E."/>
            <person name="Grigoriev I.V."/>
            <person name="Henrissat B."/>
            <person name="Lindahl B."/>
            <person name="Martin F."/>
        </authorList>
    </citation>
    <scope>NUCLEOTIDE SEQUENCE</scope>
    <source>
        <strain evidence="2">JB14</strain>
    </source>
</reference>
<evidence type="ECO:0000256" key="1">
    <source>
        <dbReference type="SAM" id="Phobius"/>
    </source>
</evidence>
<proteinExistence type="predicted"/>
<keyword evidence="1" id="KW-0472">Membrane</keyword>
<name>A0A6A4GY06_9AGAR</name>
<keyword evidence="3" id="KW-1185">Reference proteome</keyword>
<feature type="transmembrane region" description="Helical" evidence="1">
    <location>
        <begin position="12"/>
        <end position="40"/>
    </location>
</feature>
<feature type="transmembrane region" description="Helical" evidence="1">
    <location>
        <begin position="61"/>
        <end position="86"/>
    </location>
</feature>
<accession>A0A6A4GY06</accession>
<dbReference type="AlphaFoldDB" id="A0A6A4GY06"/>
<evidence type="ECO:0000313" key="2">
    <source>
        <dbReference type="EMBL" id="KAE9389974.1"/>
    </source>
</evidence>
<keyword evidence="1" id="KW-0812">Transmembrane</keyword>
<organism evidence="2 3">
    <name type="scientific">Gymnopus androsaceus JB14</name>
    <dbReference type="NCBI Taxonomy" id="1447944"/>
    <lineage>
        <taxon>Eukaryota</taxon>
        <taxon>Fungi</taxon>
        <taxon>Dikarya</taxon>
        <taxon>Basidiomycota</taxon>
        <taxon>Agaricomycotina</taxon>
        <taxon>Agaricomycetes</taxon>
        <taxon>Agaricomycetidae</taxon>
        <taxon>Agaricales</taxon>
        <taxon>Marasmiineae</taxon>
        <taxon>Omphalotaceae</taxon>
        <taxon>Gymnopus</taxon>
    </lineage>
</organism>
<keyword evidence="1" id="KW-1133">Transmembrane helix</keyword>
<dbReference type="OrthoDB" id="3265563at2759"/>
<sequence length="183" mass="19817">MSPSDIFWVENATAMTLAFMIVNLLVNALVTSLIAGRIWWISRSINVSYGRNGSQQKYKRIIAIILESGVLYPVAILVALLVGQLVVPSPNLFAILAEVVAISPTLIIVRVAMGVNVDLEQTSAKVYNYSGSSGTRRPVVGGATVSTARFASRGQLTSVLDITHSSIDEDDVVMEKGYRKDFV</sequence>